<dbReference type="GeneID" id="28736165"/>
<reference evidence="1 2" key="1">
    <citation type="submission" date="2015-06" db="EMBL/GenBank/DDBJ databases">
        <title>Draft genome of the ant-associated black yeast Phialophora attae CBS 131958.</title>
        <authorList>
            <person name="Moreno L.F."/>
            <person name="Stielow B.J."/>
            <person name="de Hoog S."/>
            <person name="Vicente V.A."/>
            <person name="Weiss V.A."/>
            <person name="de Vries M."/>
            <person name="Cruz L.M."/>
            <person name="Souza E.M."/>
        </authorList>
    </citation>
    <scope>NUCLEOTIDE SEQUENCE [LARGE SCALE GENOMIC DNA]</scope>
    <source>
        <strain evidence="1 2">CBS 131958</strain>
    </source>
</reference>
<dbReference type="EMBL" id="LFJN01000018">
    <property type="protein sequence ID" value="KPI38546.1"/>
    <property type="molecule type" value="Genomic_DNA"/>
</dbReference>
<dbReference type="AlphaFoldDB" id="A0A0N1H911"/>
<accession>A0A0N1H911</accession>
<dbReference type="VEuPathDB" id="FungiDB:AB675_4167"/>
<proteinExistence type="predicted"/>
<dbReference type="OrthoDB" id="4130940at2759"/>
<comment type="caution">
    <text evidence="1">The sequence shown here is derived from an EMBL/GenBank/DDBJ whole genome shotgun (WGS) entry which is preliminary data.</text>
</comment>
<gene>
    <name evidence="1" type="ORF">AB675_4167</name>
</gene>
<sequence>MANSKNSDESKAFAHLDWRVPIAAFQHEVSRENGPDYSRWKVTSVTWVKALASHMSHEFVQFVVHNVETGERCRMIADRQETGDWIRIMSNPNGPIEMSDMFTGLASGTPASQGQRTPYTDRHMLPLPLVSVVFKSLLEAPNLRRMAHLLSEVSSRRKEYNPLREHCWWFSENVIFEASTVPTAQLKEWPWSRWRYSFVIVNKYIRRHRLEVAARQFEEHCLREFEY</sequence>
<organism evidence="1 2">
    <name type="scientific">Cyphellophora attinorum</name>
    <dbReference type="NCBI Taxonomy" id="1664694"/>
    <lineage>
        <taxon>Eukaryota</taxon>
        <taxon>Fungi</taxon>
        <taxon>Dikarya</taxon>
        <taxon>Ascomycota</taxon>
        <taxon>Pezizomycotina</taxon>
        <taxon>Eurotiomycetes</taxon>
        <taxon>Chaetothyriomycetidae</taxon>
        <taxon>Chaetothyriales</taxon>
        <taxon>Cyphellophoraceae</taxon>
        <taxon>Cyphellophora</taxon>
    </lineage>
</organism>
<dbReference type="RefSeq" id="XP_017998509.1">
    <property type="nucleotide sequence ID" value="XM_018144285.1"/>
</dbReference>
<name>A0A0N1H911_9EURO</name>
<protein>
    <submittedName>
        <fullName evidence="1">Uncharacterized protein</fullName>
    </submittedName>
</protein>
<dbReference type="STRING" id="1664694.A0A0N1H911"/>
<evidence type="ECO:0000313" key="1">
    <source>
        <dbReference type="EMBL" id="KPI38546.1"/>
    </source>
</evidence>
<keyword evidence="2" id="KW-1185">Reference proteome</keyword>
<dbReference type="Proteomes" id="UP000038010">
    <property type="component" value="Unassembled WGS sequence"/>
</dbReference>
<evidence type="ECO:0000313" key="2">
    <source>
        <dbReference type="Proteomes" id="UP000038010"/>
    </source>
</evidence>